<reference evidence="2" key="1">
    <citation type="journal article" date="2020" name="Phytopathology">
        <title>Genome Sequence Resources of Colletotrichum truncatum, C. plurivorum, C. musicola, and C. sojae: Four Species Pathogenic to Soybean (Glycine max).</title>
        <authorList>
            <person name="Rogerio F."/>
            <person name="Boufleur T.R."/>
            <person name="Ciampi-Guillardi M."/>
            <person name="Sukno S.A."/>
            <person name="Thon M.R."/>
            <person name="Massola Junior N.S."/>
            <person name="Baroncelli R."/>
        </authorList>
    </citation>
    <scope>NUCLEOTIDE SEQUENCE</scope>
    <source>
        <strain evidence="2">LFN00145</strain>
    </source>
</reference>
<evidence type="ECO:0000313" key="3">
    <source>
        <dbReference type="Proteomes" id="UP000654918"/>
    </source>
</evidence>
<proteinExistence type="predicted"/>
<keyword evidence="3" id="KW-1185">Reference proteome</keyword>
<comment type="caution">
    <text evidence="2">The sequence shown here is derived from an EMBL/GenBank/DDBJ whole genome shotgun (WGS) entry which is preliminary data.</text>
</comment>
<accession>A0A8H6NHN1</accession>
<dbReference type="SUPFAM" id="SSF51735">
    <property type="entry name" value="NAD(P)-binding Rossmann-fold domains"/>
    <property type="match status" value="1"/>
</dbReference>
<dbReference type="Gene3D" id="3.40.50.720">
    <property type="entry name" value="NAD(P)-binding Rossmann-like Domain"/>
    <property type="match status" value="1"/>
</dbReference>
<dbReference type="Pfam" id="PF22917">
    <property type="entry name" value="PRISE"/>
    <property type="match status" value="1"/>
</dbReference>
<dbReference type="EMBL" id="WIGO01000064">
    <property type="protein sequence ID" value="KAF6832910.1"/>
    <property type="molecule type" value="Genomic_DNA"/>
</dbReference>
<evidence type="ECO:0000259" key="1">
    <source>
        <dbReference type="Pfam" id="PF22917"/>
    </source>
</evidence>
<protein>
    <submittedName>
        <fullName evidence="2">Sirq protein</fullName>
    </submittedName>
</protein>
<sequence>MSAKSAIVFGASGVSGWAFVNEILGGYPSTVTWSRVHALFNRSIPRDETAWPDDERLNIMSGIDLLNSSVEEISAAMTSEAPDIANVTHAYFLDVAFRANPDPAEEVRENLTLLRNAITALDALAPALEFVVLQHGGRYYGLHLMDDRPREGFTPPYKESMPALPQPLRDGLFYYAQLEWLESFSRGKSWGWCETRPDIVIGFTPTYNAYNLVGSIGVFCSLWREMFGEGAECPFPGTKQSWKALWSSSSAAVLARQAVHVSVTEPWCQMKGEAYNGADSLTASSWSERWPVVCSFFGLKGVKVEREDPVEMRTFIKENRSAWEAMERKYGLRRGFADRPVEEPTWEHVMMSMFDFDRPYDVSKVYDTGFSEARNTAEACGPVFEVMRRARLIPASFS</sequence>
<dbReference type="InterPro" id="IPR055222">
    <property type="entry name" value="PRISE-like_Rossmann-fold"/>
</dbReference>
<dbReference type="Proteomes" id="UP000654918">
    <property type="component" value="Unassembled WGS sequence"/>
</dbReference>
<feature type="domain" description="PRISE-like Rossmann-fold" evidence="1">
    <location>
        <begin position="6"/>
        <end position="394"/>
    </location>
</feature>
<dbReference type="PANTHER" id="PTHR32487:SF8">
    <property type="entry name" value="NAD-DEPENDENT EPIMERASE_DEHYDRATASE DOMAIN-CONTAINING PROTEIN"/>
    <property type="match status" value="1"/>
</dbReference>
<name>A0A8H6NHN1_9PEZI</name>
<dbReference type="AlphaFoldDB" id="A0A8H6NHN1"/>
<evidence type="ECO:0000313" key="2">
    <source>
        <dbReference type="EMBL" id="KAF6832910.1"/>
    </source>
</evidence>
<organism evidence="2 3">
    <name type="scientific">Colletotrichum plurivorum</name>
    <dbReference type="NCBI Taxonomy" id="2175906"/>
    <lineage>
        <taxon>Eukaryota</taxon>
        <taxon>Fungi</taxon>
        <taxon>Dikarya</taxon>
        <taxon>Ascomycota</taxon>
        <taxon>Pezizomycotina</taxon>
        <taxon>Sordariomycetes</taxon>
        <taxon>Hypocreomycetidae</taxon>
        <taxon>Glomerellales</taxon>
        <taxon>Glomerellaceae</taxon>
        <taxon>Colletotrichum</taxon>
        <taxon>Colletotrichum orchidearum species complex</taxon>
    </lineage>
</organism>
<dbReference type="CDD" id="cd08948">
    <property type="entry name" value="5beta-POR_like_SDR_a"/>
    <property type="match status" value="1"/>
</dbReference>
<dbReference type="InterPro" id="IPR036291">
    <property type="entry name" value="NAD(P)-bd_dom_sf"/>
</dbReference>
<dbReference type="PANTHER" id="PTHR32487">
    <property type="entry name" value="3-OXO-DELTA(4,5)-STEROID 5-BETA-REDUCTASE"/>
    <property type="match status" value="1"/>
</dbReference>
<gene>
    <name evidence="2" type="ORF">CPLU01_05859</name>
</gene>